<dbReference type="SUPFAM" id="SSF54001">
    <property type="entry name" value="Cysteine proteinases"/>
    <property type="match status" value="1"/>
</dbReference>
<gene>
    <name evidence="5" type="ORF">GKE08_09690</name>
</gene>
<dbReference type="Proteomes" id="UP000433575">
    <property type="component" value="Unassembled WGS sequence"/>
</dbReference>
<dbReference type="Gene3D" id="2.60.40.1080">
    <property type="match status" value="13"/>
</dbReference>
<dbReference type="GO" id="GO:0016052">
    <property type="term" value="P:carbohydrate catabolic process"/>
    <property type="evidence" value="ECO:0007669"/>
    <property type="project" value="TreeGrafter"/>
</dbReference>
<feature type="domain" description="BIG2" evidence="4">
    <location>
        <begin position="1952"/>
        <end position="2031"/>
    </location>
</feature>
<feature type="domain" description="BIG2" evidence="4">
    <location>
        <begin position="1178"/>
        <end position="1255"/>
    </location>
</feature>
<dbReference type="EMBL" id="WKPJ01000013">
    <property type="protein sequence ID" value="MSA89597.1"/>
    <property type="molecule type" value="Genomic_DNA"/>
</dbReference>
<feature type="domain" description="BIG2" evidence="4">
    <location>
        <begin position="2129"/>
        <end position="2210"/>
    </location>
</feature>
<dbReference type="Pfam" id="PF02368">
    <property type="entry name" value="Big_2"/>
    <property type="match status" value="5"/>
</dbReference>
<dbReference type="GO" id="GO:0016998">
    <property type="term" value="P:cell wall macromolecule catabolic process"/>
    <property type="evidence" value="ECO:0007669"/>
    <property type="project" value="InterPro"/>
</dbReference>
<dbReference type="InterPro" id="IPR038765">
    <property type="entry name" value="Papain-like_cys_pep_sf"/>
</dbReference>
<feature type="domain" description="BIG2" evidence="4">
    <location>
        <begin position="897"/>
        <end position="976"/>
    </location>
</feature>
<feature type="domain" description="BIG2" evidence="4">
    <location>
        <begin position="2249"/>
        <end position="2326"/>
    </location>
</feature>
<feature type="region of interest" description="Disordered" evidence="2">
    <location>
        <begin position="27"/>
        <end position="111"/>
    </location>
</feature>
<dbReference type="RefSeq" id="WP_154238850.1">
    <property type="nucleotide sequence ID" value="NZ_WKPJ01000013.1"/>
</dbReference>
<dbReference type="InterPro" id="IPR002931">
    <property type="entry name" value="Transglutaminase-like"/>
</dbReference>
<reference evidence="5 6" key="1">
    <citation type="journal article" date="2019" name="Nat. Med.">
        <title>A library of human gut bacterial isolates paired with longitudinal multiomics data enables mechanistic microbiome research.</title>
        <authorList>
            <person name="Poyet M."/>
            <person name="Groussin M."/>
            <person name="Gibbons S.M."/>
            <person name="Avila-Pacheco J."/>
            <person name="Jiang X."/>
            <person name="Kearney S.M."/>
            <person name="Perrotta A.R."/>
            <person name="Berdy B."/>
            <person name="Zhao S."/>
            <person name="Lieberman T.D."/>
            <person name="Swanson P.K."/>
            <person name="Smith M."/>
            <person name="Roesemann S."/>
            <person name="Alexander J.E."/>
            <person name="Rich S.A."/>
            <person name="Livny J."/>
            <person name="Vlamakis H."/>
            <person name="Clish C."/>
            <person name="Bullock K."/>
            <person name="Deik A."/>
            <person name="Scott J."/>
            <person name="Pierce K.A."/>
            <person name="Xavier R.J."/>
            <person name="Alm E.J."/>
        </authorList>
    </citation>
    <scope>NUCLEOTIDE SEQUENCE [LARGE SCALE GENOMIC DNA]</scope>
    <source>
        <strain evidence="5 6">BIOML-A4</strain>
    </source>
</reference>
<protein>
    <recommendedName>
        <fullName evidence="7">Transglutaminase-like domain-containing protein</fullName>
    </recommendedName>
</protein>
<evidence type="ECO:0000259" key="4">
    <source>
        <dbReference type="SMART" id="SM00635"/>
    </source>
</evidence>
<feature type="domain" description="BIG2" evidence="4">
    <location>
        <begin position="629"/>
        <end position="708"/>
    </location>
</feature>
<dbReference type="SMART" id="SM00460">
    <property type="entry name" value="TGc"/>
    <property type="match status" value="1"/>
</dbReference>
<dbReference type="PANTHER" id="PTHR34135">
    <property type="entry name" value="LYSOZYME"/>
    <property type="match status" value="1"/>
</dbReference>
<feature type="domain" description="BIG2" evidence="4">
    <location>
        <begin position="1058"/>
        <end position="1139"/>
    </location>
</feature>
<name>A0A6N7S6S7_9FIRM</name>
<dbReference type="SMART" id="SM00635">
    <property type="entry name" value="BID_2"/>
    <property type="match status" value="13"/>
</dbReference>
<evidence type="ECO:0000313" key="5">
    <source>
        <dbReference type="EMBL" id="MSA89597.1"/>
    </source>
</evidence>
<feature type="domain" description="BIG2" evidence="4">
    <location>
        <begin position="2041"/>
        <end position="2123"/>
    </location>
</feature>
<evidence type="ECO:0000256" key="2">
    <source>
        <dbReference type="SAM" id="MobiDB-lite"/>
    </source>
</evidence>
<feature type="domain" description="BIG2" evidence="4">
    <location>
        <begin position="1868"/>
        <end position="1942"/>
    </location>
</feature>
<dbReference type="InterPro" id="IPR008964">
    <property type="entry name" value="Invasin/intimin_cell_adhesion"/>
</dbReference>
<dbReference type="InterPro" id="IPR002053">
    <property type="entry name" value="Glyco_hydro_25"/>
</dbReference>
<feature type="compositionally biased region" description="Polar residues" evidence="2">
    <location>
        <begin position="93"/>
        <end position="102"/>
    </location>
</feature>
<dbReference type="InterPro" id="IPR017853">
    <property type="entry name" value="GH"/>
</dbReference>
<dbReference type="PROSITE" id="PS51904">
    <property type="entry name" value="GLYCOSYL_HYDROL_F25_2"/>
    <property type="match status" value="1"/>
</dbReference>
<feature type="domain" description="BIG2" evidence="4">
    <location>
        <begin position="3023"/>
        <end position="3101"/>
    </location>
</feature>
<evidence type="ECO:0000313" key="6">
    <source>
        <dbReference type="Proteomes" id="UP000433575"/>
    </source>
</evidence>
<dbReference type="InterPro" id="IPR003343">
    <property type="entry name" value="Big_2"/>
</dbReference>
<dbReference type="Gene3D" id="3.40.30.10">
    <property type="entry name" value="Glutaredoxin"/>
    <property type="match status" value="1"/>
</dbReference>
<comment type="similarity">
    <text evidence="1">Belongs to the glycosyl hydrolase 25 family.</text>
</comment>
<dbReference type="Gene3D" id="3.20.20.80">
    <property type="entry name" value="Glycosidases"/>
    <property type="match status" value="1"/>
</dbReference>
<dbReference type="PANTHER" id="PTHR34135:SF2">
    <property type="entry name" value="LYSOZYME"/>
    <property type="match status" value="1"/>
</dbReference>
<feature type="domain" description="BIG2" evidence="4">
    <location>
        <begin position="547"/>
        <end position="622"/>
    </location>
</feature>
<evidence type="ECO:0000259" key="3">
    <source>
        <dbReference type="SMART" id="SM00460"/>
    </source>
</evidence>
<dbReference type="SUPFAM" id="SSF49373">
    <property type="entry name" value="Invasin/intimin cell-adhesion fragments"/>
    <property type="match status" value="10"/>
</dbReference>
<evidence type="ECO:0000256" key="1">
    <source>
        <dbReference type="ARBA" id="ARBA00010646"/>
    </source>
</evidence>
<dbReference type="Gene3D" id="3.10.620.30">
    <property type="match status" value="1"/>
</dbReference>
<dbReference type="Pfam" id="PF01841">
    <property type="entry name" value="Transglut_core"/>
    <property type="match status" value="1"/>
</dbReference>
<dbReference type="GO" id="GO:0003796">
    <property type="term" value="F:lysozyme activity"/>
    <property type="evidence" value="ECO:0007669"/>
    <property type="project" value="InterPro"/>
</dbReference>
<dbReference type="SUPFAM" id="SSF52833">
    <property type="entry name" value="Thioredoxin-like"/>
    <property type="match status" value="1"/>
</dbReference>
<feature type="domain" description="BIG2" evidence="4">
    <location>
        <begin position="2939"/>
        <end position="3013"/>
    </location>
</feature>
<dbReference type="SUPFAM" id="SSF51445">
    <property type="entry name" value="(Trans)glycosidases"/>
    <property type="match status" value="1"/>
</dbReference>
<dbReference type="CDD" id="cd06414">
    <property type="entry name" value="GH25_LytC-like"/>
    <property type="match status" value="1"/>
</dbReference>
<feature type="domain" description="Transglutaminase-like" evidence="3">
    <location>
        <begin position="294"/>
        <end position="346"/>
    </location>
</feature>
<dbReference type="Pfam" id="PF01183">
    <property type="entry name" value="Glyco_hydro_25"/>
    <property type="match status" value="1"/>
</dbReference>
<accession>A0A6N7S6S7</accession>
<sequence length="3320" mass="367273">MRKLTAFLLSICMITNNWTLIKAESNEDPIEGNPEVSLVETTPDNERETEQPEITPEVTHEPESTYAPEPTLFPITSPAPEVGETIPNEEPSESQAPTNSLPTPMPSDAPESKELTVVDFVNPEYPDIEVDFDVLHQRSEIALFASENEASDFQSAVNALTNALINRENSISITFPFGAYPDPDTVIMTLMEQAMAYDNNVNPEAGDYLQLNYRGWSGGGRIMNNRYTLTYTVEYMTDQLQEKQTGVTIAQLLFAKYQVDKMERDIDKFNVIYDYVTTNVAYDYTYSKYDAYNALINHSAVCQGYALLMYRMLSAAGLKTRIITGGNHAWNIVKIDGQWYNLDSTWDAGSEGNYRYYLKSDNAFSDHYRKEKYKTEEFYAQFPMSPISYGEEVEETPIYLHDLDFGTLTSTTGEAIRYQQLERKSRIYLFFSKDCGNCQFTLEELKQSGVIDYPYVEILLFEVNEYTDQVVNSFLKSKGLENYTAISKSSKLLQQYMGLLETGQITYPLLVIADPNGNIRYWDDEVQEAEEFNQAVRLMKESAYYVPLTGIETMDISIKKSGSQTLPVTLIPEKVSDQRLSYFSENENVAAVDEYGTVTGINTGTTKIHVISKENPQLEKLIEVTVYQPITDLMLNDINLEMEVGSSQAVSLTISPVNWGEREIAWSSLNETVLTVEGNSEKVILHALKSGYTLLSAEIDGIKVTKILRVLGEIDQPQDLSVWQNESGDIVIATQDQFWKENLLTDGAENVVLENESGRFVVDEWLDFNDQGELVLNFDQLLKLGVTAGNYHLTLYSPYYQLLETELELKLGAQNVPEDLQLIQQEETGNLILSTANEEYGTHKTEITLISELGIEYHFTQDAKVGNVLVAYSELLKQNLKKGIYQVVISSYGFAVWKGEIRIDKAGIFAENGENTYYTGQKLQLETGTGNGEIKWSSSNSNIAAIDKNGQLTFKAAGTVKITAKYPDLSQTFTVKVIKSSLKITVDNGKALINTPQVLHVERNVEDPILWSISDPEVLTLDEETRTVTGKKPGTAKLTATMNGISSALTITVYSIDAQSKLSISLDDYPSQGLELGEERQIKVIGSVGEEEVKDRVTLTSSNTKVAEIDENGKLKAVGIGSATITATVKDDPAKRKVTMRVKVIARQVGTIQITMKTTHSLVTGEMTEGSLRSLSLDARDVRNIKNGIEIELNGEAKDSLGNTTATKLNWSTTDSNVAAIAVKNGKVILTLKQAGTVTISAAANDLYKKQESFTVQIKDYEPRISTNTVTLNPAKTRGETIQLYPTYDNEITGAELLENGVLSMRFKAEKNGEIRLLDENVKNGSYKSVLRIETKYGSYEYAVTVKVAKSTVSPGVKLNEKLNLFYRQGEITATLDHKGNTVESMKLEGTEAFERNFEIDAKGRIQIHGLEKEANGKLNLSGTLVIQYREYKEPVRVKITIPTITTKPSYSLEKTSVTVNPNQGEKEIAVQILDTKTKKPIDLTGLTIRQENVSGNASEALRTEDGKIWLKLTGKSGKMNIVLQGENWTSALKYSFSVNTSTAAAKASAKKTTLNLYNSYLKLTDESEVVMNLANVGLSLTRETLVPSVKNENTDKIEVIYENGRIQASLLDSTMKAGNYSYSFIPKDENGKELPKITVTIKVNGSAVALKLSATGTINLLTRESSFVTVTPSITNQADSVGRIELIGEEAKRFEAKLNEAGKIEVRAKAGVKLESDKTYELSFKATGVRTGEEFYSTVKIKTGQSYPGIKLNTSTITMYSNVTGESSRQEIGFRLTSQQEAKIESLELMGPALQEASFGYELVKKEDGSYGLELELKDGSGFKAGSSQTLKFKVVYEDMAENTKNYSIFQITVKLAANTNAGSYTAKESLRINGADRVYYKVGETLKLKAWEEEEEAEVVWYTNNASLATVTETGEVTLKGAGTIIVYAKGEGQKLGSISLTVYAANIIEPQVIKLNTNKLSLMSDKTARLSVSFDPSRTDSRLKRLIWESDNEEVATVNASGVVTAKKAGVTTIRVRSAALPQLTAEAEIAVTAPLTLYQFLETSSTSVNMNLIVNETETIEILARTKDGSQPNISWKNSDESVIQLSAEGKLATIKALKPGKSTITIQCADKTLTKKITVYPVNNLSSIRVSIENYSAAGLELGEERQIKVIGSVGEEEVKDRVTLTSSNTKVAEIDENGKLKAVGIGSATITATVKDDPAKRKVTMRVKVIARQVGTIQITMKTTHSLVTGEMTEGSLRSLSLDARDVRNIKNGIEIELNGEAKDSLGNTTATKLNWSTTDSNVAAIAVKNGKVILTLKQAGTVTISAAANDLYKKQESFTVQIKDYEPRISTNTVTLNPAKTRGETIQLYPTYDNEITGAELLENGVLSMRFKAEKNGEIRLLDENVKNGSYKSVLRIETKYGSYEYAVTVKVAKSTVSPGVKLNEKLNLFYRQGEITATLDHKGNTVESMKLEGTEAFERNFEIDAKGRIQIHGLEKEANGKLNLSGTLVIQYREYKEPVRVKITIPTITTKPSYSLEKTSVTVNPNQGEKEIAVQILDTKTKKPIDLTGLTIRQENVSGNASEALRTEDGKIWLKLTGKSGKMNIVLQGENWTSALKYSFSVNTSTAAAKASAKKTTLNLYNSYLKLTDESEVVMNLANVGLSLTRETLVPSVKNENTDKIEVIYENGRIQASLLDSTMKAGNYSYSFIPKDENGKELPKITVTIKVNGSAVALKLSATGTINLLTRESSFVTVTPSITNQADSVGRIELIGEEAKRFEAKLNEAGKIEVRAKAGVKLESDKTYELSFKATGVRTGEEFYSTVKIKTGQSYPGIKLNTSTITMYSNVTGESSRQEIGFRLTSQQEAKIESLELMGTALQEASFGYELVKKEDGSYGLELELKDGSGFKAGSSQTLKFKVVYEDMAENTKNYSTFQITVKLAANTNAGSYTAKESLRINGADRVYYKVGETLKLKAWEEEEEAEVVWYTNNASLATVTETGEVTLKGAGTIIVYAKGEGQKLGSISLTVYAANIIEPQAIKLNLSEVNVLVGKTSKLSVSFIPSNTDSRLRGITWTSDNESIAKVSSNGTVTGVGEGQTTIHATTITGYEVTCRVYVTYRKWGIDVSKYQGYINWGAVKASGVDYAIIRAMSENTNGVYIDPYFKTNVINARNAGIKVGAYYYTYSKSTDNIIAELSLLFEALKDLEYNYGIVLDYPVYVDMEDSSFFKFEPSWNTYLLEYALGMLTMHGYYAGIYTYTNFANNALWMNSNQIKDYDVWIADWRGYVGYQGHYEMWQYTNSGYVNGISGRVDMSYCYKNYPEIINNNKLNYYH</sequence>
<feature type="domain" description="BIG2" evidence="4">
    <location>
        <begin position="978"/>
        <end position="1052"/>
    </location>
</feature>
<evidence type="ECO:0008006" key="7">
    <source>
        <dbReference type="Google" id="ProtNLM"/>
    </source>
</evidence>
<dbReference type="GO" id="GO:0009253">
    <property type="term" value="P:peptidoglycan catabolic process"/>
    <property type="evidence" value="ECO:0007669"/>
    <property type="project" value="InterPro"/>
</dbReference>
<comment type="caution">
    <text evidence="5">The sequence shown here is derived from an EMBL/GenBank/DDBJ whole genome shotgun (WGS) entry which is preliminary data.</text>
</comment>
<dbReference type="InterPro" id="IPR036249">
    <property type="entry name" value="Thioredoxin-like_sf"/>
</dbReference>
<proteinExistence type="inferred from homology"/>
<organism evidence="5 6">
    <name type="scientific">Holdemania massiliensis</name>
    <dbReference type="NCBI Taxonomy" id="1468449"/>
    <lineage>
        <taxon>Bacteria</taxon>
        <taxon>Bacillati</taxon>
        <taxon>Bacillota</taxon>
        <taxon>Erysipelotrichia</taxon>
        <taxon>Erysipelotrichales</taxon>
        <taxon>Erysipelotrichaceae</taxon>
        <taxon>Holdemania</taxon>
    </lineage>
</organism>